<dbReference type="EMBL" id="CP062938">
    <property type="protein sequence ID" value="QOL32669.1"/>
    <property type="molecule type" value="Genomic_DNA"/>
</dbReference>
<dbReference type="Pfam" id="PF05704">
    <property type="entry name" value="Caps_synth"/>
    <property type="match status" value="1"/>
</dbReference>
<evidence type="ECO:0000313" key="1">
    <source>
        <dbReference type="EMBL" id="QOL32669.1"/>
    </source>
</evidence>
<accession>A0A7L9SS62</accession>
<dbReference type="AlphaFoldDB" id="A0A7L9SS62"/>
<gene>
    <name evidence="1" type="ORF">BE0216_09650</name>
</gene>
<dbReference type="GO" id="GO:0016757">
    <property type="term" value="F:glycosyltransferase activity"/>
    <property type="evidence" value="ECO:0007669"/>
    <property type="project" value="InterPro"/>
</dbReference>
<reference evidence="1 2" key="1">
    <citation type="submission" date="2020-10" db="EMBL/GenBank/DDBJ databases">
        <title>Genome sequencing of Bifidobacterium eulemuris_DSMZ_100216.</title>
        <authorList>
            <person name="Kim J."/>
        </authorList>
    </citation>
    <scope>NUCLEOTIDE SEQUENCE [LARGE SCALE GENOMIC DNA]</scope>
    <source>
        <strain evidence="1 2">DSM 100216</strain>
    </source>
</reference>
<dbReference type="RefSeq" id="WP_094636482.1">
    <property type="nucleotide sequence ID" value="NZ_CP062938.1"/>
</dbReference>
<sequence length="338" mass="40002">MTKNHNRVSRLAHRLCEELYATQEVATETSWYEALETLRAKMDIQIMAHNGVVETSSKRKRLIRKHEIMLDYLEKKYGVFYRNYDYDASLSLRNPNLEGRVWSCWWQGIENAPDIVKCCVESIQRNAGKHKVTVITEKNLSQYVQFPNWVNEKKRKGIMSLTHYSDLLRMSLLAQYGGLWLDATFLCTEKIEDALFSMPLFTIKRPDYLHCSVAQGYYANYSLGCNIDNRWIFRTLRDFYLHYWSQNDYLVDYLLTDYLIALMQKHNKRIADAFAEVEPNNPRCDDLCKLLGEPYEGKKWTELSENTGLFKLTWKQSFPIEKKGKQTYYGKILQEYYP</sequence>
<organism evidence="1 2">
    <name type="scientific">Bifidobacterium eulemuris</name>
    <dbReference type="NCBI Taxonomy" id="1765219"/>
    <lineage>
        <taxon>Bacteria</taxon>
        <taxon>Bacillati</taxon>
        <taxon>Actinomycetota</taxon>
        <taxon>Actinomycetes</taxon>
        <taxon>Bifidobacteriales</taxon>
        <taxon>Bifidobacteriaceae</taxon>
        <taxon>Bifidobacterium</taxon>
    </lineage>
</organism>
<dbReference type="KEGG" id="beu:BE0216_09650"/>
<dbReference type="InterPro" id="IPR008441">
    <property type="entry name" value="AfumC-like_glycosyl_Trfase"/>
</dbReference>
<dbReference type="OrthoDB" id="9802881at2"/>
<dbReference type="SUPFAM" id="SSF53448">
    <property type="entry name" value="Nucleotide-diphospho-sugar transferases"/>
    <property type="match status" value="1"/>
</dbReference>
<dbReference type="Gene3D" id="3.90.550.20">
    <property type="match status" value="1"/>
</dbReference>
<evidence type="ECO:0000313" key="2">
    <source>
        <dbReference type="Proteomes" id="UP000593943"/>
    </source>
</evidence>
<dbReference type="Proteomes" id="UP000593943">
    <property type="component" value="Chromosome"/>
</dbReference>
<keyword evidence="2" id="KW-1185">Reference proteome</keyword>
<name>A0A7L9SS62_9BIFI</name>
<protein>
    <submittedName>
        <fullName evidence="1">Capsular polysaccharide synthesis protein</fullName>
    </submittedName>
</protein>
<dbReference type="InterPro" id="IPR029044">
    <property type="entry name" value="Nucleotide-diphossugar_trans"/>
</dbReference>
<proteinExistence type="predicted"/>